<keyword evidence="3 5" id="KW-1133">Transmembrane helix</keyword>
<evidence type="ECO:0000256" key="2">
    <source>
        <dbReference type="ARBA" id="ARBA00022692"/>
    </source>
</evidence>
<keyword evidence="4 5" id="KW-0472">Membrane</keyword>
<feature type="transmembrane region" description="Helical" evidence="5">
    <location>
        <begin position="12"/>
        <end position="34"/>
    </location>
</feature>
<protein>
    <submittedName>
        <fullName evidence="6">DUF441 domain-containing protein</fullName>
    </submittedName>
</protein>
<evidence type="ECO:0000256" key="3">
    <source>
        <dbReference type="ARBA" id="ARBA00022989"/>
    </source>
</evidence>
<keyword evidence="1" id="KW-1003">Cell membrane</keyword>
<organism evidence="6 7">
    <name type="scientific">Pelosinus baikalensis</name>
    <dbReference type="NCBI Taxonomy" id="2892015"/>
    <lineage>
        <taxon>Bacteria</taxon>
        <taxon>Bacillati</taxon>
        <taxon>Bacillota</taxon>
        <taxon>Negativicutes</taxon>
        <taxon>Selenomonadales</taxon>
        <taxon>Sporomusaceae</taxon>
        <taxon>Pelosinus</taxon>
    </lineage>
</organism>
<keyword evidence="2 5" id="KW-0812">Transmembrane</keyword>
<comment type="caution">
    <text evidence="6">The sequence shown here is derived from an EMBL/GenBank/DDBJ whole genome shotgun (WGS) entry which is preliminary data.</text>
</comment>
<dbReference type="Proteomes" id="UP001165492">
    <property type="component" value="Unassembled WGS sequence"/>
</dbReference>
<dbReference type="Pfam" id="PF04284">
    <property type="entry name" value="DUF441"/>
    <property type="match status" value="1"/>
</dbReference>
<dbReference type="InterPro" id="IPR007382">
    <property type="entry name" value="UPF0756_TM"/>
</dbReference>
<evidence type="ECO:0000313" key="6">
    <source>
        <dbReference type="EMBL" id="MCC5467585.1"/>
    </source>
</evidence>
<feature type="transmembrane region" description="Helical" evidence="5">
    <location>
        <begin position="64"/>
        <end position="80"/>
    </location>
</feature>
<name>A0ABS8HWP7_9FIRM</name>
<evidence type="ECO:0000256" key="4">
    <source>
        <dbReference type="ARBA" id="ARBA00023136"/>
    </source>
</evidence>
<dbReference type="PANTHER" id="PTHR38452:SF1">
    <property type="entry name" value="UPF0756 MEMBRANE PROTEIN YEAL"/>
    <property type="match status" value="1"/>
</dbReference>
<evidence type="ECO:0000256" key="5">
    <source>
        <dbReference type="SAM" id="Phobius"/>
    </source>
</evidence>
<keyword evidence="7" id="KW-1185">Reference proteome</keyword>
<gene>
    <name evidence="6" type="ORF">LMF89_19815</name>
</gene>
<accession>A0ABS8HWP7</accession>
<evidence type="ECO:0000313" key="7">
    <source>
        <dbReference type="Proteomes" id="UP001165492"/>
    </source>
</evidence>
<dbReference type="EMBL" id="JAJHJB010000036">
    <property type="protein sequence ID" value="MCC5467585.1"/>
    <property type="molecule type" value="Genomic_DNA"/>
</dbReference>
<sequence>MSNEVVDLFKAPVGLIAIVIGILVPWVAGQGIFFMKESPEITTALVVGTIIGVCFFRGLPVGPLIAGGMVAIIVSLMDSFKH</sequence>
<reference evidence="6" key="1">
    <citation type="submission" date="2021-11" db="EMBL/GenBank/DDBJ databases">
        <title>Description of a new species Pelosinus isolated from the bottom sediments of Lake Baikal.</title>
        <authorList>
            <person name="Zakharyuk A."/>
        </authorList>
    </citation>
    <scope>NUCLEOTIDE SEQUENCE</scope>
    <source>
        <strain evidence="6">Bkl1</strain>
    </source>
</reference>
<dbReference type="PANTHER" id="PTHR38452">
    <property type="entry name" value="UPF0756 MEMBRANE PROTEIN YEAL"/>
    <property type="match status" value="1"/>
</dbReference>
<proteinExistence type="predicted"/>
<evidence type="ECO:0000256" key="1">
    <source>
        <dbReference type="ARBA" id="ARBA00022475"/>
    </source>
</evidence>